<keyword evidence="9" id="KW-0012">Acyltransferase</keyword>
<reference evidence="9" key="1">
    <citation type="journal article" date="2021" name="PeerJ">
        <title>Extensive microbial diversity within the chicken gut microbiome revealed by metagenomics and culture.</title>
        <authorList>
            <person name="Gilroy R."/>
            <person name="Ravi A."/>
            <person name="Getino M."/>
            <person name="Pursley I."/>
            <person name="Horton D.L."/>
            <person name="Alikhan N.F."/>
            <person name="Baker D."/>
            <person name="Gharbi K."/>
            <person name="Hall N."/>
            <person name="Watson M."/>
            <person name="Adriaenssens E.M."/>
            <person name="Foster-Nyarko E."/>
            <person name="Jarju S."/>
            <person name="Secka A."/>
            <person name="Antonio M."/>
            <person name="Oren A."/>
            <person name="Chaudhuri R.R."/>
            <person name="La Ragione R."/>
            <person name="Hildebrand F."/>
            <person name="Pallen M.J."/>
        </authorList>
    </citation>
    <scope>NUCLEOTIDE SEQUENCE</scope>
    <source>
        <strain evidence="9">ChiHecec2B26-7398</strain>
    </source>
</reference>
<keyword evidence="9" id="KW-0808">Transferase</keyword>
<evidence type="ECO:0000313" key="9">
    <source>
        <dbReference type="EMBL" id="HIX95764.1"/>
    </source>
</evidence>
<feature type="transmembrane region" description="Helical" evidence="7">
    <location>
        <begin position="81"/>
        <end position="102"/>
    </location>
</feature>
<dbReference type="EMBL" id="DXEI01000148">
    <property type="protein sequence ID" value="HIX95764.1"/>
    <property type="molecule type" value="Genomic_DNA"/>
</dbReference>
<feature type="transmembrane region" description="Helical" evidence="7">
    <location>
        <begin position="246"/>
        <end position="263"/>
    </location>
</feature>
<evidence type="ECO:0000256" key="7">
    <source>
        <dbReference type="SAM" id="Phobius"/>
    </source>
</evidence>
<feature type="transmembrane region" description="Helical" evidence="7">
    <location>
        <begin position="139"/>
        <end position="158"/>
    </location>
</feature>
<evidence type="ECO:0000313" key="10">
    <source>
        <dbReference type="Proteomes" id="UP000886751"/>
    </source>
</evidence>
<protein>
    <submittedName>
        <fullName evidence="9">Acyltransferase family protein</fullName>
    </submittedName>
</protein>
<name>A0A9D1Y2P2_9FIRM</name>
<keyword evidence="6 7" id="KW-0472">Membrane</keyword>
<keyword evidence="5 7" id="KW-1133">Transmembrane helix</keyword>
<feature type="transmembrane region" description="Helical" evidence="7">
    <location>
        <begin position="283"/>
        <end position="302"/>
    </location>
</feature>
<proteinExistence type="inferred from homology"/>
<evidence type="ECO:0000256" key="4">
    <source>
        <dbReference type="ARBA" id="ARBA00022692"/>
    </source>
</evidence>
<evidence type="ECO:0000256" key="3">
    <source>
        <dbReference type="ARBA" id="ARBA00022475"/>
    </source>
</evidence>
<accession>A0A9D1Y2P2</accession>
<dbReference type="GO" id="GO:0005886">
    <property type="term" value="C:plasma membrane"/>
    <property type="evidence" value="ECO:0007669"/>
    <property type="project" value="UniProtKB-SubCell"/>
</dbReference>
<keyword evidence="4 7" id="KW-0812">Transmembrane</keyword>
<feature type="transmembrane region" description="Helical" evidence="7">
    <location>
        <begin position="170"/>
        <end position="189"/>
    </location>
</feature>
<sequence>MLKTPAHYRPGLDLVRLAALLPVLCYHFCIEAARSGFAVPAALIGRGMADWVEVGLAWFFLLSGAALCLQWQGRFAWRPYLAGRAAAMYPAFWLGFAVLFLYGEVLHGNNPDVPRWRVVFSVLGLDGYLAPLTATFYKIGEWFLGVILLLYLVFPLLLWCMDARARRRGLLAAMLLLQLAWPVVCPAPLEAGHTVLGRLPAFALGVWFGMRLRAGSGFAPRQKTALAAAALACLALLPWTPDALRLAVLLALAAALFWAVYALGQRLPQRSWGVLRRAAGWSYGVYLVHHVLLTLVLLPAAGRAGAPLAVWFPVFLLASFALAAVLTALAAPLARALRRLAA</sequence>
<gene>
    <name evidence="9" type="ORF">H9846_09970</name>
</gene>
<evidence type="ECO:0000256" key="5">
    <source>
        <dbReference type="ARBA" id="ARBA00022989"/>
    </source>
</evidence>
<feature type="transmembrane region" description="Helical" evidence="7">
    <location>
        <begin position="48"/>
        <end position="69"/>
    </location>
</feature>
<keyword evidence="3" id="KW-1003">Cell membrane</keyword>
<feature type="transmembrane region" description="Helical" evidence="7">
    <location>
        <begin position="308"/>
        <end position="331"/>
    </location>
</feature>
<reference evidence="9" key="2">
    <citation type="submission" date="2021-04" db="EMBL/GenBank/DDBJ databases">
        <authorList>
            <person name="Gilroy R."/>
        </authorList>
    </citation>
    <scope>NUCLEOTIDE SEQUENCE</scope>
    <source>
        <strain evidence="9">ChiHecec2B26-7398</strain>
    </source>
</reference>
<dbReference type="AlphaFoldDB" id="A0A9D1Y2P2"/>
<dbReference type="PANTHER" id="PTHR40074:SF2">
    <property type="entry name" value="O-ACETYLTRANSFERASE WECH"/>
    <property type="match status" value="1"/>
</dbReference>
<comment type="similarity">
    <text evidence="2">Belongs to the acyltransferase 3 family.</text>
</comment>
<organism evidence="9 10">
    <name type="scientific">Candidatus Gemmiger excrementipullorum</name>
    <dbReference type="NCBI Taxonomy" id="2838610"/>
    <lineage>
        <taxon>Bacteria</taxon>
        <taxon>Bacillati</taxon>
        <taxon>Bacillota</taxon>
        <taxon>Clostridia</taxon>
        <taxon>Eubacteriales</taxon>
        <taxon>Gemmiger</taxon>
    </lineage>
</organism>
<dbReference type="GO" id="GO:0009246">
    <property type="term" value="P:enterobacterial common antigen biosynthetic process"/>
    <property type="evidence" value="ECO:0007669"/>
    <property type="project" value="TreeGrafter"/>
</dbReference>
<dbReference type="PANTHER" id="PTHR40074">
    <property type="entry name" value="O-ACETYLTRANSFERASE WECH"/>
    <property type="match status" value="1"/>
</dbReference>
<comment type="subcellular location">
    <subcellularLocation>
        <location evidence="1">Cell membrane</location>
        <topology evidence="1">Multi-pass membrane protein</topology>
    </subcellularLocation>
</comment>
<evidence type="ECO:0000259" key="8">
    <source>
        <dbReference type="Pfam" id="PF01757"/>
    </source>
</evidence>
<dbReference type="GO" id="GO:0016413">
    <property type="term" value="F:O-acetyltransferase activity"/>
    <property type="evidence" value="ECO:0007669"/>
    <property type="project" value="TreeGrafter"/>
</dbReference>
<evidence type="ECO:0000256" key="2">
    <source>
        <dbReference type="ARBA" id="ARBA00007400"/>
    </source>
</evidence>
<evidence type="ECO:0000256" key="1">
    <source>
        <dbReference type="ARBA" id="ARBA00004651"/>
    </source>
</evidence>
<comment type="caution">
    <text evidence="9">The sequence shown here is derived from an EMBL/GenBank/DDBJ whole genome shotgun (WGS) entry which is preliminary data.</text>
</comment>
<dbReference type="InterPro" id="IPR002656">
    <property type="entry name" value="Acyl_transf_3_dom"/>
</dbReference>
<feature type="domain" description="Acyltransferase 3" evidence="8">
    <location>
        <begin position="10"/>
        <end position="327"/>
    </location>
</feature>
<evidence type="ECO:0000256" key="6">
    <source>
        <dbReference type="ARBA" id="ARBA00023136"/>
    </source>
</evidence>
<dbReference type="Proteomes" id="UP000886751">
    <property type="component" value="Unassembled WGS sequence"/>
</dbReference>
<dbReference type="Pfam" id="PF01757">
    <property type="entry name" value="Acyl_transf_3"/>
    <property type="match status" value="1"/>
</dbReference>